<proteinExistence type="predicted"/>
<dbReference type="GO" id="GO:0016747">
    <property type="term" value="F:acyltransferase activity, transferring groups other than amino-acyl groups"/>
    <property type="evidence" value="ECO:0007669"/>
    <property type="project" value="InterPro"/>
</dbReference>
<dbReference type="Pfam" id="PF00583">
    <property type="entry name" value="Acetyltransf_1"/>
    <property type="match status" value="1"/>
</dbReference>
<evidence type="ECO:0000313" key="3">
    <source>
        <dbReference type="Proteomes" id="UP000249739"/>
    </source>
</evidence>
<gene>
    <name evidence="2" type="ORF">DI586_02885</name>
</gene>
<evidence type="ECO:0000259" key="1">
    <source>
        <dbReference type="PROSITE" id="PS51186"/>
    </source>
</evidence>
<protein>
    <recommendedName>
        <fullName evidence="1">N-acetyltransferase domain-containing protein</fullName>
    </recommendedName>
</protein>
<dbReference type="Proteomes" id="UP000249739">
    <property type="component" value="Unassembled WGS sequence"/>
</dbReference>
<organism evidence="2 3">
    <name type="scientific">Micavibrio aeruginosavorus</name>
    <dbReference type="NCBI Taxonomy" id="349221"/>
    <lineage>
        <taxon>Bacteria</taxon>
        <taxon>Pseudomonadati</taxon>
        <taxon>Bdellovibrionota</taxon>
        <taxon>Bdellovibrionia</taxon>
        <taxon>Bdellovibrionales</taxon>
        <taxon>Pseudobdellovibrionaceae</taxon>
        <taxon>Micavibrio</taxon>
    </lineage>
</organism>
<dbReference type="InterPro" id="IPR000182">
    <property type="entry name" value="GNAT_dom"/>
</dbReference>
<comment type="caution">
    <text evidence="2">The sequence shown here is derived from an EMBL/GenBank/DDBJ whole genome shotgun (WGS) entry which is preliminary data.</text>
</comment>
<dbReference type="InterPro" id="IPR016181">
    <property type="entry name" value="Acyl_CoA_acyltransferase"/>
</dbReference>
<feature type="domain" description="N-acetyltransferase" evidence="1">
    <location>
        <begin position="6"/>
        <end position="167"/>
    </location>
</feature>
<accession>A0A2W5FNX0</accession>
<reference evidence="2 3" key="1">
    <citation type="submission" date="2017-08" db="EMBL/GenBank/DDBJ databases">
        <title>Infants hospitalized years apart are colonized by the same room-sourced microbial strains.</title>
        <authorList>
            <person name="Brooks B."/>
            <person name="Olm M.R."/>
            <person name="Firek B.A."/>
            <person name="Baker R."/>
            <person name="Thomas B.C."/>
            <person name="Morowitz M.J."/>
            <person name="Banfield J.F."/>
        </authorList>
    </citation>
    <scope>NUCLEOTIDE SEQUENCE [LARGE SCALE GENOMIC DNA]</scope>
    <source>
        <strain evidence="2">S2_006_000_R2_64</strain>
    </source>
</reference>
<dbReference type="PROSITE" id="PS51186">
    <property type="entry name" value="GNAT"/>
    <property type="match status" value="1"/>
</dbReference>
<dbReference type="SUPFAM" id="SSF55729">
    <property type="entry name" value="Acyl-CoA N-acyltransferases (Nat)"/>
    <property type="match status" value="1"/>
</dbReference>
<sequence>MELDKIYIRPFRKDEWELFKAKRLQALQDMPNVFLSTYGAAAAQRDEFWQDLIGAEKTEIFGLFDDQKLIGITGAFENWRDETGKTANFGMSYLDAGYRGKGLSRLLYQARIDWARAKGFEKVAVGHREGNEVSKAANQKFGFVFYEKEEIDFPDGRAMDYRYELKL</sequence>
<name>A0A2W5FNX0_9BACT</name>
<evidence type="ECO:0000313" key="2">
    <source>
        <dbReference type="EMBL" id="PZP56678.1"/>
    </source>
</evidence>
<dbReference type="AlphaFoldDB" id="A0A2W5FNX0"/>
<dbReference type="CDD" id="cd04301">
    <property type="entry name" value="NAT_SF"/>
    <property type="match status" value="1"/>
</dbReference>
<dbReference type="Gene3D" id="3.40.630.30">
    <property type="match status" value="1"/>
</dbReference>
<dbReference type="EMBL" id="QFOT01000018">
    <property type="protein sequence ID" value="PZP56678.1"/>
    <property type="molecule type" value="Genomic_DNA"/>
</dbReference>